<evidence type="ECO:0000313" key="1">
    <source>
        <dbReference type="EMBL" id="CAB4788914.1"/>
    </source>
</evidence>
<dbReference type="EMBL" id="CAFAAA010000063">
    <property type="protein sequence ID" value="CAB4788914.1"/>
    <property type="molecule type" value="Genomic_DNA"/>
</dbReference>
<reference evidence="1" key="1">
    <citation type="submission" date="2020-05" db="EMBL/GenBank/DDBJ databases">
        <authorList>
            <person name="Chiriac C."/>
            <person name="Salcher M."/>
            <person name="Ghai R."/>
            <person name="Kavagutti S V."/>
        </authorList>
    </citation>
    <scope>NUCLEOTIDE SEQUENCE</scope>
</reference>
<gene>
    <name evidence="1" type="ORF">UFOPK2942_01253</name>
</gene>
<proteinExistence type="predicted"/>
<sequence>MRVAPARRNVCAINASGAAAPKATISFLSLLTIRATALATRGVGKRIFALSRITMTP</sequence>
<accession>A0A6J6X0M2</accession>
<dbReference type="AlphaFoldDB" id="A0A6J6X0M2"/>
<name>A0A6J6X0M2_9ZZZZ</name>
<organism evidence="1">
    <name type="scientific">freshwater metagenome</name>
    <dbReference type="NCBI Taxonomy" id="449393"/>
    <lineage>
        <taxon>unclassified sequences</taxon>
        <taxon>metagenomes</taxon>
        <taxon>ecological metagenomes</taxon>
    </lineage>
</organism>
<protein>
    <submittedName>
        <fullName evidence="1">Unannotated protein</fullName>
    </submittedName>
</protein>